<sequence>MMIRVRDAKGRQWTVGPRFSPWRRVVRPMAYLLGLNPRRELSTPPPPPPEEKKTAGDRVIEVLLAPITYSEAMGPALLWLVASPVIAVELVALGIGGAVLAVARATGRARYRVEVIAHTRPALHSETVLLVRGRHRAAELMTELAADRAGAERSFHPDGLPDDVTVRSHRSVWQSSAEWVPR</sequence>
<protein>
    <submittedName>
        <fullName evidence="2">Uncharacterized protein</fullName>
    </submittedName>
</protein>
<dbReference type="AlphaFoldDB" id="A0A7W7QEP3"/>
<dbReference type="EMBL" id="JACHJQ010000011">
    <property type="protein sequence ID" value="MBB4912138.1"/>
    <property type="molecule type" value="Genomic_DNA"/>
</dbReference>
<organism evidence="2 3">
    <name type="scientific">Actinophytocola algeriensis</name>
    <dbReference type="NCBI Taxonomy" id="1768010"/>
    <lineage>
        <taxon>Bacteria</taxon>
        <taxon>Bacillati</taxon>
        <taxon>Actinomycetota</taxon>
        <taxon>Actinomycetes</taxon>
        <taxon>Pseudonocardiales</taxon>
        <taxon>Pseudonocardiaceae</taxon>
    </lineage>
</organism>
<comment type="caution">
    <text evidence="2">The sequence shown here is derived from an EMBL/GenBank/DDBJ whole genome shotgun (WGS) entry which is preliminary data.</text>
</comment>
<dbReference type="Proteomes" id="UP000520767">
    <property type="component" value="Unassembled WGS sequence"/>
</dbReference>
<name>A0A7W7QEP3_9PSEU</name>
<keyword evidence="1" id="KW-0812">Transmembrane</keyword>
<keyword evidence="1" id="KW-0472">Membrane</keyword>
<proteinExistence type="predicted"/>
<accession>A0A7W7QEP3</accession>
<evidence type="ECO:0000313" key="3">
    <source>
        <dbReference type="Proteomes" id="UP000520767"/>
    </source>
</evidence>
<evidence type="ECO:0000313" key="2">
    <source>
        <dbReference type="EMBL" id="MBB4912138.1"/>
    </source>
</evidence>
<gene>
    <name evidence="2" type="ORF">FHR82_008409</name>
</gene>
<feature type="transmembrane region" description="Helical" evidence="1">
    <location>
        <begin position="76"/>
        <end position="102"/>
    </location>
</feature>
<keyword evidence="3" id="KW-1185">Reference proteome</keyword>
<dbReference type="RefSeq" id="WP_184816092.1">
    <property type="nucleotide sequence ID" value="NZ_JACHJQ010000011.1"/>
</dbReference>
<evidence type="ECO:0000256" key="1">
    <source>
        <dbReference type="SAM" id="Phobius"/>
    </source>
</evidence>
<reference evidence="2 3" key="1">
    <citation type="submission" date="2020-08" db="EMBL/GenBank/DDBJ databases">
        <title>Genomic Encyclopedia of Type Strains, Phase III (KMG-III): the genomes of soil and plant-associated and newly described type strains.</title>
        <authorList>
            <person name="Whitman W."/>
        </authorList>
    </citation>
    <scope>NUCLEOTIDE SEQUENCE [LARGE SCALE GENOMIC DNA]</scope>
    <source>
        <strain evidence="2 3">CECT 8960</strain>
    </source>
</reference>
<keyword evidence="1" id="KW-1133">Transmembrane helix</keyword>